<feature type="domain" description="Core-binding (CB)" evidence="6">
    <location>
        <begin position="59"/>
        <end position="146"/>
    </location>
</feature>
<reference evidence="7 8" key="1">
    <citation type="journal article" date="2019" name="Int. J. Syst. Evol. Microbiol.">
        <title>The Draft Whole-Genome Sequence of the Antibiotic Producer Empedobacter haloabium ATCC 31962 Provides Indications for Its Taxonomic Reclassification.</title>
        <authorList>
            <person name="Miess H."/>
            <person name="Arlt P."/>
            <person name="Apel A.K."/>
            <person name="Weber T."/>
            <person name="Nieselt K."/>
            <person name="Hanssen F."/>
            <person name="Czemmel S."/>
            <person name="Nahnsen S."/>
            <person name="Gross H."/>
        </authorList>
    </citation>
    <scope>NUCLEOTIDE SEQUENCE [LARGE SCALE GENOMIC DNA]</scope>
    <source>
        <strain evidence="7 8">ATCC 31962</strain>
    </source>
</reference>
<evidence type="ECO:0000259" key="5">
    <source>
        <dbReference type="PROSITE" id="PS51898"/>
    </source>
</evidence>
<dbReference type="InterPro" id="IPR002104">
    <property type="entry name" value="Integrase_catalytic"/>
</dbReference>
<dbReference type="Proteomes" id="UP000321323">
    <property type="component" value="Chromosome"/>
</dbReference>
<dbReference type="SUPFAM" id="SSF56349">
    <property type="entry name" value="DNA breaking-rejoining enzymes"/>
    <property type="match status" value="1"/>
</dbReference>
<dbReference type="InterPro" id="IPR010998">
    <property type="entry name" value="Integrase_recombinase_N"/>
</dbReference>
<keyword evidence="2 4" id="KW-0238">DNA-binding</keyword>
<dbReference type="InterPro" id="IPR011010">
    <property type="entry name" value="DNA_brk_join_enz"/>
</dbReference>
<protein>
    <submittedName>
        <fullName evidence="7">Site-specific integrase</fullName>
    </submittedName>
</protein>
<proteinExistence type="predicted"/>
<evidence type="ECO:0000256" key="1">
    <source>
        <dbReference type="ARBA" id="ARBA00022908"/>
    </source>
</evidence>
<dbReference type="PANTHER" id="PTHR30349">
    <property type="entry name" value="PHAGE INTEGRASE-RELATED"/>
    <property type="match status" value="1"/>
</dbReference>
<organism evidence="7 8">
    <name type="scientific">[Empedobacter] haloabium</name>
    <dbReference type="NCBI Taxonomy" id="592317"/>
    <lineage>
        <taxon>Bacteria</taxon>
        <taxon>Pseudomonadati</taxon>
        <taxon>Pseudomonadota</taxon>
        <taxon>Betaproteobacteria</taxon>
        <taxon>Burkholderiales</taxon>
        <taxon>Oxalobacteraceae</taxon>
        <taxon>Telluria group</taxon>
        <taxon>Telluria group incertae sedis</taxon>
    </lineage>
</organism>
<accession>A0ABZ1UUQ2</accession>
<evidence type="ECO:0000256" key="2">
    <source>
        <dbReference type="ARBA" id="ARBA00023125"/>
    </source>
</evidence>
<name>A0ABZ1UUQ2_9BURK</name>
<keyword evidence="1" id="KW-0229">DNA integration</keyword>
<dbReference type="EMBL" id="CP136508">
    <property type="protein sequence ID" value="WUR15658.1"/>
    <property type="molecule type" value="Genomic_DNA"/>
</dbReference>
<dbReference type="InterPro" id="IPR013762">
    <property type="entry name" value="Integrase-like_cat_sf"/>
</dbReference>
<evidence type="ECO:0000313" key="7">
    <source>
        <dbReference type="EMBL" id="WUR15658.1"/>
    </source>
</evidence>
<dbReference type="InterPro" id="IPR044068">
    <property type="entry name" value="CB"/>
</dbReference>
<dbReference type="PROSITE" id="PS51900">
    <property type="entry name" value="CB"/>
    <property type="match status" value="1"/>
</dbReference>
<dbReference type="PANTHER" id="PTHR30349:SF94">
    <property type="entry name" value="INTEGRASE_RECOMBINASE HI_1414-RELATED"/>
    <property type="match status" value="1"/>
</dbReference>
<keyword evidence="3" id="KW-0233">DNA recombination</keyword>
<dbReference type="Gene3D" id="1.10.150.130">
    <property type="match status" value="1"/>
</dbReference>
<dbReference type="Pfam" id="PF00589">
    <property type="entry name" value="Phage_integrase"/>
    <property type="match status" value="1"/>
</dbReference>
<dbReference type="InterPro" id="IPR050090">
    <property type="entry name" value="Tyrosine_recombinase_XerCD"/>
</dbReference>
<evidence type="ECO:0000256" key="3">
    <source>
        <dbReference type="ARBA" id="ARBA00023172"/>
    </source>
</evidence>
<keyword evidence="8" id="KW-1185">Reference proteome</keyword>
<feature type="domain" description="Tyr recombinase" evidence="5">
    <location>
        <begin position="168"/>
        <end position="336"/>
    </location>
</feature>
<sequence length="336" mass="37397">MASFRKDTAKGKTVWRVQVWVADVRESATFSTKAEAVAWAAQRETELRQGAGARGGQKRTLSDAFDRYEREVSAHKRGKRWEQVRMAAIARHEVLGRALGAMALEEITPEVLGAWRDMRMAGPDGVSGSTVNRDMNLLSHVFSTAQTEWKWVEASPTGSVRRPKESPARDRRISDDEIERLCMNLGFDERPVTTKKGAVAVAFLFAIETAMRAGEICALTQENVKGAVAHLPMTKNGRKRDVPLSRRARELLSFLPPGQDPVFGISTSTLDALFRKAKGQALVEGLTFHDSRHEAITRLARKLSVLELARMVGHTNLNQLQAYYNETAENLAARLD</sequence>
<dbReference type="PROSITE" id="PS51898">
    <property type="entry name" value="TYR_RECOMBINASE"/>
    <property type="match status" value="1"/>
</dbReference>
<evidence type="ECO:0000313" key="8">
    <source>
        <dbReference type="Proteomes" id="UP000321323"/>
    </source>
</evidence>
<evidence type="ECO:0000259" key="6">
    <source>
        <dbReference type="PROSITE" id="PS51900"/>
    </source>
</evidence>
<evidence type="ECO:0000256" key="4">
    <source>
        <dbReference type="PROSITE-ProRule" id="PRU01248"/>
    </source>
</evidence>
<gene>
    <name evidence="7" type="ORF">E7V67_011315</name>
</gene>
<dbReference type="Gene3D" id="1.10.443.10">
    <property type="entry name" value="Intergrase catalytic core"/>
    <property type="match status" value="1"/>
</dbReference>
<dbReference type="CDD" id="cd00796">
    <property type="entry name" value="INT_Rci_Hp1_C"/>
    <property type="match status" value="1"/>
</dbReference>